<name>A0ABS5EXQ2_9PROT</name>
<proteinExistence type="predicted"/>
<evidence type="ECO:0008006" key="4">
    <source>
        <dbReference type="Google" id="ProtNLM"/>
    </source>
</evidence>
<evidence type="ECO:0000313" key="3">
    <source>
        <dbReference type="Proteomes" id="UP001196870"/>
    </source>
</evidence>
<dbReference type="EMBL" id="JAAGBB010000012">
    <property type="protein sequence ID" value="MBR0665077.1"/>
    <property type="molecule type" value="Genomic_DNA"/>
</dbReference>
<dbReference type="RefSeq" id="WP_211852740.1">
    <property type="nucleotide sequence ID" value="NZ_JAAGBB010000012.1"/>
</dbReference>
<dbReference type="Proteomes" id="UP001196870">
    <property type="component" value="Unassembled WGS sequence"/>
</dbReference>
<sequence>MPRLAIPAVLAALLSISAAAPATEPPRLSILSPAEGAEVVLAPGPEGSVAVRVSVPGFLLRAAGACGGAPNCGHLHLKVDFEGDSCNAPGRPYNSRNSDTGGDTILAHLGHCPVPTGRHSIGILLANDDHSTVLVDGRPVIATVTVVARRAP</sequence>
<evidence type="ECO:0000256" key="1">
    <source>
        <dbReference type="SAM" id="SignalP"/>
    </source>
</evidence>
<feature type="signal peptide" evidence="1">
    <location>
        <begin position="1"/>
        <end position="22"/>
    </location>
</feature>
<reference evidence="3" key="1">
    <citation type="journal article" date="2021" name="Syst. Appl. Microbiol.">
        <title>Roseomonas hellenica sp. nov., isolated from roots of wild-growing Alkanna tinctoria.</title>
        <authorList>
            <person name="Rat A."/>
            <person name="Naranjo H.D."/>
            <person name="Lebbe L."/>
            <person name="Cnockaert M."/>
            <person name="Krigas N."/>
            <person name="Grigoriadou K."/>
            <person name="Maloupa E."/>
            <person name="Willems A."/>
        </authorList>
    </citation>
    <scope>NUCLEOTIDE SEQUENCE [LARGE SCALE GENOMIC DNA]</scope>
    <source>
        <strain evidence="3">LMG 31523</strain>
    </source>
</reference>
<keyword evidence="1" id="KW-0732">Signal</keyword>
<organism evidence="2 3">
    <name type="scientific">Plastoroseomonas hellenica</name>
    <dbReference type="NCBI Taxonomy" id="2687306"/>
    <lineage>
        <taxon>Bacteria</taxon>
        <taxon>Pseudomonadati</taxon>
        <taxon>Pseudomonadota</taxon>
        <taxon>Alphaproteobacteria</taxon>
        <taxon>Acetobacterales</taxon>
        <taxon>Acetobacteraceae</taxon>
        <taxon>Plastoroseomonas</taxon>
    </lineage>
</organism>
<keyword evidence="3" id="KW-1185">Reference proteome</keyword>
<gene>
    <name evidence="2" type="ORF">GXW71_12000</name>
</gene>
<feature type="chain" id="PRO_5045409447" description="DUF4399 domain-containing protein" evidence="1">
    <location>
        <begin position="23"/>
        <end position="152"/>
    </location>
</feature>
<comment type="caution">
    <text evidence="2">The sequence shown here is derived from an EMBL/GenBank/DDBJ whole genome shotgun (WGS) entry which is preliminary data.</text>
</comment>
<protein>
    <recommendedName>
        <fullName evidence="4">DUF4399 domain-containing protein</fullName>
    </recommendedName>
</protein>
<accession>A0ABS5EXQ2</accession>
<evidence type="ECO:0000313" key="2">
    <source>
        <dbReference type="EMBL" id="MBR0665077.1"/>
    </source>
</evidence>